<dbReference type="Proteomes" id="UP000237105">
    <property type="component" value="Unassembled WGS sequence"/>
</dbReference>
<dbReference type="EMBL" id="JXTB01000464">
    <property type="protein sequence ID" value="PON39484.1"/>
    <property type="molecule type" value="Genomic_DNA"/>
</dbReference>
<keyword evidence="2" id="KW-1185">Reference proteome</keyword>
<evidence type="ECO:0000313" key="1">
    <source>
        <dbReference type="EMBL" id="PON39484.1"/>
    </source>
</evidence>
<reference evidence="2" key="1">
    <citation type="submission" date="2016-06" db="EMBL/GenBank/DDBJ databases">
        <title>Parallel loss of symbiosis genes in relatives of nitrogen-fixing non-legume Parasponia.</title>
        <authorList>
            <person name="Van Velzen R."/>
            <person name="Holmer R."/>
            <person name="Bu F."/>
            <person name="Rutten L."/>
            <person name="Van Zeijl A."/>
            <person name="Liu W."/>
            <person name="Santuari L."/>
            <person name="Cao Q."/>
            <person name="Sharma T."/>
            <person name="Shen D."/>
            <person name="Roswanjaya Y."/>
            <person name="Wardhani T."/>
            <person name="Kalhor M.S."/>
            <person name="Jansen J."/>
            <person name="Van den Hoogen J."/>
            <person name="Gungor B."/>
            <person name="Hartog M."/>
            <person name="Hontelez J."/>
            <person name="Verver J."/>
            <person name="Yang W.-C."/>
            <person name="Schijlen E."/>
            <person name="Repin R."/>
            <person name="Schilthuizen M."/>
            <person name="Schranz E."/>
            <person name="Heidstra R."/>
            <person name="Miyata K."/>
            <person name="Fedorova E."/>
            <person name="Kohlen W."/>
            <person name="Bisseling T."/>
            <person name="Smit S."/>
            <person name="Geurts R."/>
        </authorList>
    </citation>
    <scope>NUCLEOTIDE SEQUENCE [LARGE SCALE GENOMIC DNA]</scope>
    <source>
        <strain evidence="2">cv. WU1-14</strain>
    </source>
</reference>
<proteinExistence type="predicted"/>
<accession>A0A2P5ASH5</accession>
<comment type="caution">
    <text evidence="1">The sequence shown here is derived from an EMBL/GenBank/DDBJ whole genome shotgun (WGS) entry which is preliminary data.</text>
</comment>
<evidence type="ECO:0000313" key="2">
    <source>
        <dbReference type="Proteomes" id="UP000237105"/>
    </source>
</evidence>
<dbReference type="AlphaFoldDB" id="A0A2P5ASH5"/>
<name>A0A2P5ASH5_PARAD</name>
<protein>
    <submittedName>
        <fullName evidence="1">Uncharacterized protein</fullName>
    </submittedName>
</protein>
<sequence>MAVTYASHNHDIKSFVWQFHVLGSRMVKKEREINWAITKSWAYYGPSFGPAFVSAGAGTHEPMQIQAQARRFTPPVHA</sequence>
<gene>
    <name evidence="1" type="ORF">PanWU01x14_304500</name>
</gene>
<organism evidence="1 2">
    <name type="scientific">Parasponia andersonii</name>
    <name type="common">Sponia andersonii</name>
    <dbReference type="NCBI Taxonomy" id="3476"/>
    <lineage>
        <taxon>Eukaryota</taxon>
        <taxon>Viridiplantae</taxon>
        <taxon>Streptophyta</taxon>
        <taxon>Embryophyta</taxon>
        <taxon>Tracheophyta</taxon>
        <taxon>Spermatophyta</taxon>
        <taxon>Magnoliopsida</taxon>
        <taxon>eudicotyledons</taxon>
        <taxon>Gunneridae</taxon>
        <taxon>Pentapetalae</taxon>
        <taxon>rosids</taxon>
        <taxon>fabids</taxon>
        <taxon>Rosales</taxon>
        <taxon>Cannabaceae</taxon>
        <taxon>Parasponia</taxon>
    </lineage>
</organism>